<dbReference type="AlphaFoldDB" id="A0A1C3RC01"/>
<evidence type="ECO:0000313" key="1">
    <source>
        <dbReference type="EMBL" id="SCA54778.1"/>
    </source>
</evidence>
<dbReference type="Proteomes" id="UP000231658">
    <property type="component" value="Unassembled WGS sequence"/>
</dbReference>
<protein>
    <submittedName>
        <fullName evidence="1">Uncharacterized protein</fullName>
    </submittedName>
</protein>
<name>A0A1C3RC01_9PROT</name>
<keyword evidence="2" id="KW-1185">Reference proteome</keyword>
<accession>A0A1C3RC01</accession>
<reference evidence="1 2" key="1">
    <citation type="submission" date="2016-07" db="EMBL/GenBank/DDBJ databases">
        <authorList>
            <person name="Lefevre C.T."/>
        </authorList>
    </citation>
    <scope>NUCLEOTIDE SEQUENCE [LARGE SCALE GENOMIC DNA]</scope>
    <source>
        <strain evidence="1">PR1</strain>
    </source>
</reference>
<proteinExistence type="predicted"/>
<organism evidence="1 2">
    <name type="scientific">Candidatus Terasakiella magnetica</name>
    <dbReference type="NCBI Taxonomy" id="1867952"/>
    <lineage>
        <taxon>Bacteria</taxon>
        <taxon>Pseudomonadati</taxon>
        <taxon>Pseudomonadota</taxon>
        <taxon>Alphaproteobacteria</taxon>
        <taxon>Rhodospirillales</taxon>
        <taxon>Terasakiellaceae</taxon>
        <taxon>Terasakiella</taxon>
    </lineage>
</organism>
<evidence type="ECO:0000313" key="2">
    <source>
        <dbReference type="Proteomes" id="UP000231658"/>
    </source>
</evidence>
<dbReference type="EMBL" id="FLYE01000001">
    <property type="protein sequence ID" value="SCA54778.1"/>
    <property type="molecule type" value="Genomic_DNA"/>
</dbReference>
<sequence length="104" mass="11689">MAVASMLLLSSCTTQFLVTEAVSTMVSDKTLGDHAMSLLSNKDCSTIRKERGLTYCKEDDPQLIKDKKLHCYNELGKVTCYEQADLTSIRAGVEDRKDPLQKWK</sequence>
<gene>
    <name evidence="1" type="ORF">MTBPR1_10025</name>
</gene>